<dbReference type="EMBL" id="PTIW01000006">
    <property type="protein sequence ID" value="PPK61924.1"/>
    <property type="molecule type" value="Genomic_DNA"/>
</dbReference>
<gene>
    <name evidence="1" type="ORF">B0F89_10618</name>
</gene>
<proteinExistence type="predicted"/>
<dbReference type="Proteomes" id="UP000239861">
    <property type="component" value="Unassembled WGS sequence"/>
</dbReference>
<comment type="caution">
    <text evidence="1">The sequence shown here is derived from an EMBL/GenBank/DDBJ whole genome shotgun (WGS) entry which is preliminary data.</text>
</comment>
<dbReference type="RefSeq" id="WP_165772920.1">
    <property type="nucleotide sequence ID" value="NZ_FUYO01000002.1"/>
</dbReference>
<reference evidence="1 2" key="1">
    <citation type="submission" date="2018-02" db="EMBL/GenBank/DDBJ databases">
        <title>Subsurface microbial communities from deep shales in Ohio and West Virginia, USA.</title>
        <authorList>
            <person name="Wrighton K."/>
        </authorList>
    </citation>
    <scope>NUCLEOTIDE SEQUENCE [LARGE SCALE GENOMIC DNA]</scope>
    <source>
        <strain evidence="1 2">MARC-MIP3H16</strain>
    </source>
</reference>
<organism evidence="1 2">
    <name type="scientific">Malaciobacter marinus</name>
    <dbReference type="NCBI Taxonomy" id="505249"/>
    <lineage>
        <taxon>Bacteria</taxon>
        <taxon>Pseudomonadati</taxon>
        <taxon>Campylobacterota</taxon>
        <taxon>Epsilonproteobacteria</taxon>
        <taxon>Campylobacterales</taxon>
        <taxon>Arcobacteraceae</taxon>
        <taxon>Malaciobacter</taxon>
    </lineage>
</organism>
<sequence>MTIAKVSKSQISKTVRDSNLIEGYKKPSKEVQVKAKVLMEKYNVKVSSKR</sequence>
<dbReference type="AlphaFoldDB" id="A0AB36ZYF0"/>
<evidence type="ECO:0000313" key="1">
    <source>
        <dbReference type="EMBL" id="PPK61924.1"/>
    </source>
</evidence>
<protein>
    <submittedName>
        <fullName evidence="1">Uncharacterized protein</fullName>
    </submittedName>
</protein>
<accession>A0AB36ZYF0</accession>
<name>A0AB36ZYF0_9BACT</name>
<evidence type="ECO:0000313" key="2">
    <source>
        <dbReference type="Proteomes" id="UP000239861"/>
    </source>
</evidence>